<dbReference type="InterPro" id="IPR020895">
    <property type="entry name" value="Frataxin_CS"/>
</dbReference>
<evidence type="ECO:0000256" key="4">
    <source>
        <dbReference type="ARBA" id="ARBA00022434"/>
    </source>
</evidence>
<dbReference type="Proteomes" id="UP000034680">
    <property type="component" value="Unassembled WGS sequence"/>
</dbReference>
<dbReference type="GO" id="GO:0016226">
    <property type="term" value="P:iron-sulfur cluster assembly"/>
    <property type="evidence" value="ECO:0007669"/>
    <property type="project" value="InterPro"/>
</dbReference>
<dbReference type="GO" id="GO:0034986">
    <property type="term" value="F:iron chaperone activity"/>
    <property type="evidence" value="ECO:0007669"/>
    <property type="project" value="TreeGrafter"/>
</dbReference>
<evidence type="ECO:0000256" key="7">
    <source>
        <dbReference type="ARBA" id="ARBA00022946"/>
    </source>
</evidence>
<dbReference type="SUPFAM" id="SSF55387">
    <property type="entry name" value="Frataxin/Nqo15-like"/>
    <property type="match status" value="1"/>
</dbReference>
<feature type="region of interest" description="Disordered" evidence="13">
    <location>
        <begin position="56"/>
        <end position="76"/>
    </location>
</feature>
<dbReference type="Pfam" id="PF01491">
    <property type="entry name" value="Frataxin_Cyay"/>
    <property type="match status" value="1"/>
</dbReference>
<keyword evidence="11" id="KW-0496">Mitochondrion</keyword>
<keyword evidence="10" id="KW-0406">Ion transport</keyword>
<dbReference type="GO" id="GO:0008199">
    <property type="term" value="F:ferric iron binding"/>
    <property type="evidence" value="ECO:0007669"/>
    <property type="project" value="InterPro"/>
</dbReference>
<keyword evidence="15" id="KW-1185">Reference proteome</keyword>
<dbReference type="InterPro" id="IPR002908">
    <property type="entry name" value="Frataxin/CyaY"/>
</dbReference>
<dbReference type="GO" id="GO:0004322">
    <property type="term" value="F:ferroxidase activity"/>
    <property type="evidence" value="ECO:0007669"/>
    <property type="project" value="UniProtKB-EC"/>
</dbReference>
<evidence type="ECO:0000256" key="6">
    <source>
        <dbReference type="ARBA" id="ARBA00022496"/>
    </source>
</evidence>
<dbReference type="InterPro" id="IPR036524">
    <property type="entry name" value="Frataxin/CyaY_sf"/>
</dbReference>
<dbReference type="PROSITE" id="PS50810">
    <property type="entry name" value="FRATAXIN_2"/>
    <property type="match status" value="1"/>
</dbReference>
<comment type="caution">
    <text evidence="14">The sequence shown here is derived from an EMBL/GenBank/DDBJ whole genome shotgun (WGS) entry which is preliminary data.</text>
</comment>
<dbReference type="EC" id="1.16.3.1" evidence="3"/>
<sequence length="205" mass="22423">MTRQSLSRATGLLRRSVRTSTSRAALFAPRRAVAGPTVRALLPSFTSKSSFLSTTASQNRGILPDSDNPTPPNVQDDGIKATPADLTDAEYHEVSDTYLEIILSELETLADKNESIEVEYSAGVLTFSFPDIGTYVINKQPPNKQIWLSSPISGPKRYDYVVTGEGQAQKEDTAVGDWVYIRDGSTLGELFLKELNIDLSLPLGR</sequence>
<keyword evidence="6" id="KW-0410">Iron transport</keyword>
<keyword evidence="7" id="KW-0809">Transit peptide</keyword>
<evidence type="ECO:0000313" key="14">
    <source>
        <dbReference type="EMBL" id="KKY34640.1"/>
    </source>
</evidence>
<dbReference type="AlphaFoldDB" id="A0A0G2I3V8"/>
<dbReference type="GO" id="GO:0006879">
    <property type="term" value="P:intracellular iron ion homeostasis"/>
    <property type="evidence" value="ECO:0007669"/>
    <property type="project" value="UniProtKB-KW"/>
</dbReference>
<protein>
    <recommendedName>
        <fullName evidence="3">ferroxidase</fullName>
        <ecNumber evidence="3">1.16.3.1</ecNumber>
    </recommendedName>
</protein>
<evidence type="ECO:0000256" key="5">
    <source>
        <dbReference type="ARBA" id="ARBA00022448"/>
    </source>
</evidence>
<dbReference type="STRING" id="1214573.A0A0G2I3V8"/>
<evidence type="ECO:0000313" key="15">
    <source>
        <dbReference type="Proteomes" id="UP000034680"/>
    </source>
</evidence>
<evidence type="ECO:0000256" key="10">
    <source>
        <dbReference type="ARBA" id="ARBA00023065"/>
    </source>
</evidence>
<dbReference type="OrthoDB" id="1897642at2759"/>
<dbReference type="InterPro" id="IPR017789">
    <property type="entry name" value="Frataxin"/>
</dbReference>
<evidence type="ECO:0000256" key="9">
    <source>
        <dbReference type="ARBA" id="ARBA00023004"/>
    </source>
</evidence>
<reference evidence="14 15" key="2">
    <citation type="submission" date="2015-05" db="EMBL/GenBank/DDBJ databases">
        <authorList>
            <person name="Morales-Cruz A."/>
            <person name="Amrine K.C."/>
            <person name="Cantu D."/>
        </authorList>
    </citation>
    <scope>NUCLEOTIDE SEQUENCE [LARGE SCALE GENOMIC DNA]</scope>
    <source>
        <strain evidence="14">DA912</strain>
    </source>
</reference>
<evidence type="ECO:0000256" key="13">
    <source>
        <dbReference type="SAM" id="MobiDB-lite"/>
    </source>
</evidence>
<comment type="similarity">
    <text evidence="2">Belongs to the frataxin family.</text>
</comment>
<evidence type="ECO:0000256" key="2">
    <source>
        <dbReference type="ARBA" id="ARBA00008183"/>
    </source>
</evidence>
<dbReference type="EMBL" id="LCUC01000194">
    <property type="protein sequence ID" value="KKY34640.1"/>
    <property type="molecule type" value="Genomic_DNA"/>
</dbReference>
<keyword evidence="4" id="KW-0409">Iron storage</keyword>
<dbReference type="GO" id="GO:0005739">
    <property type="term" value="C:mitochondrion"/>
    <property type="evidence" value="ECO:0007669"/>
    <property type="project" value="UniProtKB-SubCell"/>
</dbReference>
<comment type="subcellular location">
    <subcellularLocation>
        <location evidence="1">Mitochondrion</location>
    </subcellularLocation>
</comment>
<evidence type="ECO:0000256" key="11">
    <source>
        <dbReference type="ARBA" id="ARBA00023128"/>
    </source>
</evidence>
<dbReference type="GO" id="GO:0051537">
    <property type="term" value="F:2 iron, 2 sulfur cluster binding"/>
    <property type="evidence" value="ECO:0007669"/>
    <property type="project" value="TreeGrafter"/>
</dbReference>
<evidence type="ECO:0000256" key="1">
    <source>
        <dbReference type="ARBA" id="ARBA00004173"/>
    </source>
</evidence>
<dbReference type="GO" id="GO:0006826">
    <property type="term" value="P:iron ion transport"/>
    <property type="evidence" value="ECO:0007669"/>
    <property type="project" value="UniProtKB-KW"/>
</dbReference>
<evidence type="ECO:0000256" key="3">
    <source>
        <dbReference type="ARBA" id="ARBA00013107"/>
    </source>
</evidence>
<dbReference type="NCBIfam" id="TIGR03422">
    <property type="entry name" value="mito_frataxin"/>
    <property type="match status" value="1"/>
</dbReference>
<dbReference type="FunFam" id="3.30.920.10:FF:000004">
    <property type="entry name" value="Mitochondrial chaperone Frataxin"/>
    <property type="match status" value="1"/>
</dbReference>
<evidence type="ECO:0000256" key="12">
    <source>
        <dbReference type="ARBA" id="ARBA00047990"/>
    </source>
</evidence>
<dbReference type="PANTHER" id="PTHR16821">
    <property type="entry name" value="FRATAXIN"/>
    <property type="match status" value="1"/>
</dbReference>
<keyword evidence="8" id="KW-0560">Oxidoreductase</keyword>
<dbReference type="SMART" id="SM01219">
    <property type="entry name" value="Frataxin_Cyay"/>
    <property type="match status" value="1"/>
</dbReference>
<reference evidence="14 15" key="1">
    <citation type="submission" date="2015-05" db="EMBL/GenBank/DDBJ databases">
        <title>Distinctive expansion of gene families associated with plant cell wall degradation and secondary metabolism in the genomes of grapevine trunk pathogens.</title>
        <authorList>
            <person name="Lawrence D.P."/>
            <person name="Travadon R."/>
            <person name="Rolshausen P.E."/>
            <person name="Baumgartner K."/>
        </authorList>
    </citation>
    <scope>NUCLEOTIDE SEQUENCE [LARGE SCALE GENOMIC DNA]</scope>
    <source>
        <strain evidence="14">DA912</strain>
    </source>
</reference>
<dbReference type="GO" id="GO:0008198">
    <property type="term" value="F:ferrous iron binding"/>
    <property type="evidence" value="ECO:0007669"/>
    <property type="project" value="TreeGrafter"/>
</dbReference>
<evidence type="ECO:0000256" key="8">
    <source>
        <dbReference type="ARBA" id="ARBA00023002"/>
    </source>
</evidence>
<dbReference type="PANTHER" id="PTHR16821:SF2">
    <property type="entry name" value="FRATAXIN, MITOCHONDRIAL"/>
    <property type="match status" value="1"/>
</dbReference>
<proteinExistence type="inferred from homology"/>
<dbReference type="PROSITE" id="PS01344">
    <property type="entry name" value="FRATAXIN_1"/>
    <property type="match status" value="1"/>
</dbReference>
<comment type="catalytic activity">
    <reaction evidence="12">
        <text>4 Fe(2+) + O2 + 4 H(+) = 4 Fe(3+) + 2 H2O</text>
        <dbReference type="Rhea" id="RHEA:11148"/>
        <dbReference type="ChEBI" id="CHEBI:15377"/>
        <dbReference type="ChEBI" id="CHEBI:15378"/>
        <dbReference type="ChEBI" id="CHEBI:15379"/>
        <dbReference type="ChEBI" id="CHEBI:29033"/>
        <dbReference type="ChEBI" id="CHEBI:29034"/>
        <dbReference type="EC" id="1.16.3.1"/>
    </reaction>
</comment>
<gene>
    <name evidence="14" type="ORF">UCDDA912_g05392</name>
</gene>
<keyword evidence="9" id="KW-0408">Iron</keyword>
<keyword evidence="5" id="KW-0813">Transport</keyword>
<dbReference type="NCBIfam" id="TIGR03421">
    <property type="entry name" value="FeS_CyaY"/>
    <property type="match status" value="1"/>
</dbReference>
<name>A0A0G2I3V8_9PEZI</name>
<dbReference type="Gene3D" id="3.30.920.10">
    <property type="entry name" value="Frataxin/CyaY"/>
    <property type="match status" value="1"/>
</dbReference>
<organism evidence="14 15">
    <name type="scientific">Diaporthe ampelina</name>
    <dbReference type="NCBI Taxonomy" id="1214573"/>
    <lineage>
        <taxon>Eukaryota</taxon>
        <taxon>Fungi</taxon>
        <taxon>Dikarya</taxon>
        <taxon>Ascomycota</taxon>
        <taxon>Pezizomycotina</taxon>
        <taxon>Sordariomycetes</taxon>
        <taxon>Sordariomycetidae</taxon>
        <taxon>Diaporthales</taxon>
        <taxon>Diaporthaceae</taxon>
        <taxon>Diaporthe</taxon>
    </lineage>
</organism>
<accession>A0A0G2I3V8</accession>